<keyword evidence="2" id="KW-0521">NADP</keyword>
<protein>
    <submittedName>
        <fullName evidence="3">NAD(P)-binding protein</fullName>
    </submittedName>
</protein>
<dbReference type="InterPro" id="IPR036291">
    <property type="entry name" value="NAD(P)-bd_dom_sf"/>
</dbReference>
<dbReference type="GeneID" id="28826399"/>
<dbReference type="InterPro" id="IPR002347">
    <property type="entry name" value="SDR_fam"/>
</dbReference>
<dbReference type="PANTHER" id="PTHR42760">
    <property type="entry name" value="SHORT-CHAIN DEHYDROGENASES/REDUCTASES FAMILY MEMBER"/>
    <property type="match status" value="1"/>
</dbReference>
<evidence type="ECO:0000256" key="2">
    <source>
        <dbReference type="ARBA" id="ARBA00022857"/>
    </source>
</evidence>
<dbReference type="EMBL" id="KQ947406">
    <property type="protein sequence ID" value="KUJ22738.1"/>
    <property type="molecule type" value="Genomic_DNA"/>
</dbReference>
<dbReference type="RefSeq" id="XP_018077093.1">
    <property type="nucleotide sequence ID" value="XM_018216673.1"/>
</dbReference>
<dbReference type="PANTHER" id="PTHR42760:SF124">
    <property type="entry name" value="SHORT-CHAIN DEHYDROGENASE_REDUCTASE"/>
    <property type="match status" value="1"/>
</dbReference>
<dbReference type="Pfam" id="PF13561">
    <property type="entry name" value="adh_short_C2"/>
    <property type="match status" value="1"/>
</dbReference>
<comment type="similarity">
    <text evidence="1">Belongs to the short-chain dehydrogenases/reductases (SDR) family.</text>
</comment>
<keyword evidence="4" id="KW-1185">Reference proteome</keyword>
<dbReference type="InterPro" id="IPR020904">
    <property type="entry name" value="Sc_DH/Rdtase_CS"/>
</dbReference>
<dbReference type="OrthoDB" id="417891at2759"/>
<dbReference type="KEGG" id="psco:LY89DRAFT_694009"/>
<dbReference type="AlphaFoldDB" id="A0A194XRC0"/>
<proteinExistence type="inferred from homology"/>
<sequence length="287" mass="30167">MTPRLSGRVAIVTGSSSGLGRAISLRFAKEGAVVMCADIYAVAKADAVYGLQVPTHEVIKSEGGRASFVQTDVRKEDEVELLVTQTVREFGRLDIIVNCAGVAMADVDGLAGQPGGVRVHELETSLFDNTMAINTRGVFLGCKYALKQFLAQEALPASSRGDRTRGWIINIASTAGLIALGGAPSYTTSKHAVIGLTKQVAIDYAKNKVHCNAVCPSFIDTPLISKITRDTENPIALGTAQALVAAHPWGALGQPEDVASAAVFLASEDSQWVTGHSLVIDGGYTAQ</sequence>
<dbReference type="SUPFAM" id="SSF51735">
    <property type="entry name" value="NAD(P)-binding Rossmann-fold domains"/>
    <property type="match status" value="1"/>
</dbReference>
<organism evidence="3 4">
    <name type="scientific">Mollisia scopiformis</name>
    <name type="common">Conifer needle endophyte fungus</name>
    <name type="synonym">Phialocephala scopiformis</name>
    <dbReference type="NCBI Taxonomy" id="149040"/>
    <lineage>
        <taxon>Eukaryota</taxon>
        <taxon>Fungi</taxon>
        <taxon>Dikarya</taxon>
        <taxon>Ascomycota</taxon>
        <taxon>Pezizomycotina</taxon>
        <taxon>Leotiomycetes</taxon>
        <taxon>Helotiales</taxon>
        <taxon>Mollisiaceae</taxon>
        <taxon>Mollisia</taxon>
    </lineage>
</organism>
<dbReference type="InParanoid" id="A0A194XRC0"/>
<dbReference type="PRINTS" id="PR00081">
    <property type="entry name" value="GDHRDH"/>
</dbReference>
<dbReference type="GO" id="GO:0009688">
    <property type="term" value="P:abscisic acid biosynthetic process"/>
    <property type="evidence" value="ECO:0007669"/>
    <property type="project" value="UniProtKB-ARBA"/>
</dbReference>
<evidence type="ECO:0000313" key="4">
    <source>
        <dbReference type="Proteomes" id="UP000070700"/>
    </source>
</evidence>
<reference evidence="3 4" key="1">
    <citation type="submission" date="2015-10" db="EMBL/GenBank/DDBJ databases">
        <title>Full genome of DAOMC 229536 Phialocephala scopiformis, a fungal endophyte of spruce producing the potent anti-insectan compound rugulosin.</title>
        <authorList>
            <consortium name="DOE Joint Genome Institute"/>
            <person name="Walker A.K."/>
            <person name="Frasz S.L."/>
            <person name="Seifert K.A."/>
            <person name="Miller J.D."/>
            <person name="Mondo S.J."/>
            <person name="Labutti K."/>
            <person name="Lipzen A."/>
            <person name="Dockter R."/>
            <person name="Kennedy M."/>
            <person name="Grigoriev I.V."/>
            <person name="Spatafora J.W."/>
        </authorList>
    </citation>
    <scope>NUCLEOTIDE SEQUENCE [LARGE SCALE GENOMIC DNA]</scope>
    <source>
        <strain evidence="3 4">CBS 120377</strain>
    </source>
</reference>
<dbReference type="PROSITE" id="PS00061">
    <property type="entry name" value="ADH_SHORT"/>
    <property type="match status" value="1"/>
</dbReference>
<dbReference type="Proteomes" id="UP000070700">
    <property type="component" value="Unassembled WGS sequence"/>
</dbReference>
<evidence type="ECO:0000313" key="3">
    <source>
        <dbReference type="EMBL" id="KUJ22738.1"/>
    </source>
</evidence>
<dbReference type="CDD" id="cd05233">
    <property type="entry name" value="SDR_c"/>
    <property type="match status" value="1"/>
</dbReference>
<dbReference type="Gene3D" id="3.40.50.720">
    <property type="entry name" value="NAD(P)-binding Rossmann-like Domain"/>
    <property type="match status" value="1"/>
</dbReference>
<gene>
    <name evidence="3" type="ORF">LY89DRAFT_694009</name>
</gene>
<accession>A0A194XRC0</accession>
<name>A0A194XRC0_MOLSC</name>
<evidence type="ECO:0000256" key="1">
    <source>
        <dbReference type="ARBA" id="ARBA00006484"/>
    </source>
</evidence>
<dbReference type="GO" id="GO:0016616">
    <property type="term" value="F:oxidoreductase activity, acting on the CH-OH group of donors, NAD or NADP as acceptor"/>
    <property type="evidence" value="ECO:0007669"/>
    <property type="project" value="TreeGrafter"/>
</dbReference>
<dbReference type="PRINTS" id="PR00080">
    <property type="entry name" value="SDRFAMILY"/>
</dbReference>
<dbReference type="FunFam" id="3.40.50.720:FF:000084">
    <property type="entry name" value="Short-chain dehydrogenase reductase"/>
    <property type="match status" value="1"/>
</dbReference>